<dbReference type="Pfam" id="PF06823">
    <property type="entry name" value="DUF1236"/>
    <property type="match status" value="1"/>
</dbReference>
<dbReference type="OrthoDB" id="8020822at2"/>
<dbReference type="InterPro" id="IPR009642">
    <property type="entry name" value="DUF1236"/>
</dbReference>
<organism evidence="2 3">
    <name type="scientific">Neorhizobium galegae bv. orientalis str. HAMBI 540</name>
    <dbReference type="NCBI Taxonomy" id="1028800"/>
    <lineage>
        <taxon>Bacteria</taxon>
        <taxon>Pseudomonadati</taxon>
        <taxon>Pseudomonadota</taxon>
        <taxon>Alphaproteobacteria</taxon>
        <taxon>Hyphomicrobiales</taxon>
        <taxon>Rhizobiaceae</taxon>
        <taxon>Rhizobium/Agrobacterium group</taxon>
        <taxon>Neorhizobium</taxon>
    </lineage>
</organism>
<name>A0A068SYC8_NEOGA</name>
<dbReference type="GeneID" id="24261367"/>
<evidence type="ECO:0000256" key="1">
    <source>
        <dbReference type="SAM" id="SignalP"/>
    </source>
</evidence>
<dbReference type="EMBL" id="HG938354">
    <property type="protein sequence ID" value="CDN51198.1"/>
    <property type="molecule type" value="Genomic_DNA"/>
</dbReference>
<proteinExistence type="predicted"/>
<keyword evidence="3" id="KW-1185">Reference proteome</keyword>
<protein>
    <recommendedName>
        <fullName evidence="4">DUF1236 domain-containing protein</fullName>
    </recommendedName>
</protein>
<keyword evidence="1" id="KW-0732">Signal</keyword>
<evidence type="ECO:0008006" key="4">
    <source>
        <dbReference type="Google" id="ProtNLM"/>
    </source>
</evidence>
<accession>A0A068SYC8</accession>
<dbReference type="PATRIC" id="fig|1028800.3.peg.5141"/>
<keyword evidence="2" id="KW-0614">Plasmid</keyword>
<reference evidence="3" key="1">
    <citation type="journal article" date="2014" name="BMC Genomics">
        <title>Genome sequencing of two Neorhizobium galegae strains reveals a noeT gene responsible for the unusual acetylation of the nodulation factors.</title>
        <authorList>
            <person name="Osterman J."/>
            <person name="Marsh J."/>
            <person name="Laine P.K."/>
            <person name="Zeng Z."/>
            <person name="Alatalo E."/>
            <person name="Sullivan J.T."/>
            <person name="Young J.P."/>
            <person name="Thomas-Oates J."/>
            <person name="Paulin L."/>
            <person name="Lindstrom K."/>
        </authorList>
    </citation>
    <scope>NUCLEOTIDE SEQUENCE [LARGE SCALE GENOMIC DNA]</scope>
    <source>
        <strain evidence="3">HAMBI 540</strain>
    </source>
</reference>
<dbReference type="RefSeq" id="WP_041364575.1">
    <property type="nucleotide sequence ID" value="NZ_HG938354.1"/>
</dbReference>
<feature type="chain" id="PRO_5001653503" description="DUF1236 domain-containing protein" evidence="1">
    <location>
        <begin position="23"/>
        <end position="132"/>
    </location>
</feature>
<evidence type="ECO:0000313" key="3">
    <source>
        <dbReference type="Proteomes" id="UP000028181"/>
    </source>
</evidence>
<dbReference type="eggNOG" id="COG4991">
    <property type="taxonomic scope" value="Bacteria"/>
</dbReference>
<dbReference type="KEGG" id="ngg:RG540_PA05200"/>
<dbReference type="AlphaFoldDB" id="A0A068SYC8"/>
<dbReference type="HOGENOM" id="CLU_149985_0_0_5"/>
<feature type="signal peptide" evidence="1">
    <location>
        <begin position="1"/>
        <end position="22"/>
    </location>
</feature>
<gene>
    <name evidence="2" type="ORF">RG540_PA05200</name>
</gene>
<sequence length="132" mass="12951">MKTQIIVLSAVALGALAPAASAQQGTVNGAAGGAVTGAIVGGPVGAAVGGVAGAAVGTAIDPPPERVVTYVEQAPAPASPVVVKEKIVVGKPVPSSVVLTPVPDSPKYAYAVVNEQRVIVDPQTRTVVQVVR</sequence>
<dbReference type="Proteomes" id="UP000028181">
    <property type="component" value="Plasmid pHAMBI540a"/>
</dbReference>
<evidence type="ECO:0000313" key="2">
    <source>
        <dbReference type="EMBL" id="CDN51198.1"/>
    </source>
</evidence>
<geneLocation type="plasmid" evidence="3">
    <name>II</name>
</geneLocation>